<sequence>MAAVSSSPRSDQEQIEQAAKAWQLETVGDYKHGSIKRIKLTRFLTYAAVEFVPGPRLNMVVGPNGTGKSSILCAICLGLGGEPRLLGRADQVETFIQNGEEDARIELEVANENGDDVVITRVIRKGESKKNRTTFTWNGETISGKKVRERASEHFQIQIDNLCTFLPQEKVGSFSGINSIDLLKETEKTLSENQDLYDTHLKLISMQKELQGGDDQVENLNAKLENLEAEIKKYKIGVEKMEERKKAEEQADLLRKKILWLKNDIIRDKAIKLKDKREEAIANLQQLESELEPLEEANNVAKERLTSIQKVVSTFDKQITTQKNDMKKEEAKYQQHDDRIEEILIDITGIDTNRLNTERKAEDYRTKVEDIQNALNTSPSIEDLEEAFRQAKEDQKNNLPRYQDKKAELQELQHKVLSVEDEWTNAKRRLDRLQDEKEQRRNHVLRQFREVKDAYYWIHNNRNLFRKEVIGPIACEISPKSNNAAAYLEQHISNNTLKSFVVQDKSDYDLLYQKVRKEKKIAINIIQIDRIDQAEPRPHSDQKMAMLKQDHGIVGYLDESFEGPEVVIEALKSSSNIHKVLVGNDDTQDSLDDRDLGNILSESENQGNRLLGYCIFASKQGKSFKYTSQISRYSGKPSLRVDDIRPSKILTKGGNNDVAKQELTQKMQELEDRKNKITPDIQRVDREQQELLIESQNSQQRVKDTKADCHRIQQVHRKLKNFQRKLSETEEKLDTDDDEQKKELVGDLKKRAIVSLKAMNAHSESYNKVMEATVKASGARLNKELAVVEERTKKVILATDEHDGKRQECLRIKRDLKAAKILYKTSRAIAMKEAPIEDEDGNDLPLMKVLEVDLHQFQTVDHAEAALEDAEAKVNNIHSDPNVVRLYEEKKKELEETRGDLDDMTNRKEKKIDELNLKKKPWELSLDEIVTTIDKRFGNYMRELGCKGEVRLRKGKSGDENSNDNEESSFEEWGVEIRVSFRENVPPSVLSAQVQSGGERSVSTIMYLMAMQDMMCAPFRCVDEINQGLDDRNERLVFKRIVENSTKPPGANGPTDHCGQYWLITPKLLPNLTDMEVEAMNVLFIFNGPYNLKNPQDWSTKDLIATRKRRREESNVDDE</sequence>
<dbReference type="AlphaFoldDB" id="A0A1E7EXA5"/>
<proteinExistence type="inferred from homology"/>
<dbReference type="GO" id="GO:0003697">
    <property type="term" value="F:single-stranded DNA binding"/>
    <property type="evidence" value="ECO:0007669"/>
    <property type="project" value="TreeGrafter"/>
</dbReference>
<feature type="coiled-coil region" evidence="4">
    <location>
        <begin position="860"/>
        <end position="914"/>
    </location>
</feature>
<feature type="coiled-coil region" evidence="4">
    <location>
        <begin position="203"/>
        <end position="436"/>
    </location>
</feature>
<evidence type="ECO:0000256" key="1">
    <source>
        <dbReference type="ARBA" id="ARBA00010171"/>
    </source>
</evidence>
<keyword evidence="6" id="KW-0378">Hydrolase</keyword>
<feature type="coiled-coil region" evidence="4">
    <location>
        <begin position="712"/>
        <end position="739"/>
    </location>
</feature>
<dbReference type="InterPro" id="IPR038729">
    <property type="entry name" value="Rad50/SbcC_AAA"/>
</dbReference>
<protein>
    <recommendedName>
        <fullName evidence="2">Structural maintenance of chromosomes protein 5</fullName>
    </recommendedName>
</protein>
<dbReference type="EMBL" id="KV784371">
    <property type="protein sequence ID" value="OEU10591.1"/>
    <property type="molecule type" value="Genomic_DNA"/>
</dbReference>
<gene>
    <name evidence="6" type="ORF">FRACYDRAFT_193562</name>
</gene>
<dbReference type="Pfam" id="PF13476">
    <property type="entry name" value="AAA_23"/>
    <property type="match status" value="1"/>
</dbReference>
<dbReference type="InterPro" id="IPR027417">
    <property type="entry name" value="P-loop_NTPase"/>
</dbReference>
<dbReference type="PANTHER" id="PTHR45916">
    <property type="entry name" value="STRUCTURAL MAINTENANCE OF CHROMOSOMES PROTEIN 5"/>
    <property type="match status" value="1"/>
</dbReference>
<dbReference type="Gene3D" id="3.40.50.300">
    <property type="entry name" value="P-loop containing nucleotide triphosphate hydrolases"/>
    <property type="match status" value="2"/>
</dbReference>
<organism evidence="6 7">
    <name type="scientific">Fragilariopsis cylindrus CCMP1102</name>
    <dbReference type="NCBI Taxonomy" id="635003"/>
    <lineage>
        <taxon>Eukaryota</taxon>
        <taxon>Sar</taxon>
        <taxon>Stramenopiles</taxon>
        <taxon>Ochrophyta</taxon>
        <taxon>Bacillariophyta</taxon>
        <taxon>Bacillariophyceae</taxon>
        <taxon>Bacillariophycidae</taxon>
        <taxon>Bacillariales</taxon>
        <taxon>Bacillariaceae</taxon>
        <taxon>Fragilariopsis</taxon>
    </lineage>
</organism>
<accession>A0A1E7EXA5</accession>
<dbReference type="GO" id="GO:0030915">
    <property type="term" value="C:Smc5-Smc6 complex"/>
    <property type="evidence" value="ECO:0007669"/>
    <property type="project" value="TreeGrafter"/>
</dbReference>
<dbReference type="GO" id="GO:0005634">
    <property type="term" value="C:nucleus"/>
    <property type="evidence" value="ECO:0007669"/>
    <property type="project" value="TreeGrafter"/>
</dbReference>
<evidence type="ECO:0000313" key="6">
    <source>
        <dbReference type="EMBL" id="OEU10591.1"/>
    </source>
</evidence>
<evidence type="ECO:0000256" key="3">
    <source>
        <dbReference type="ARBA" id="ARBA00023054"/>
    </source>
</evidence>
<keyword evidence="3 4" id="KW-0175">Coiled coil</keyword>
<name>A0A1E7EXA5_9STRA</name>
<dbReference type="FunCoup" id="A0A1E7EXA5">
    <property type="interactions" value="493"/>
</dbReference>
<dbReference type="SUPFAM" id="SSF52540">
    <property type="entry name" value="P-loop containing nucleoside triphosphate hydrolases"/>
    <property type="match status" value="2"/>
</dbReference>
<dbReference type="KEGG" id="fcy:FRACYDRAFT_193562"/>
<dbReference type="GO" id="GO:0000724">
    <property type="term" value="P:double-strand break repair via homologous recombination"/>
    <property type="evidence" value="ECO:0007669"/>
    <property type="project" value="TreeGrafter"/>
</dbReference>
<dbReference type="OrthoDB" id="10254973at2759"/>
<evidence type="ECO:0000256" key="2">
    <source>
        <dbReference type="ARBA" id="ARBA00018687"/>
    </source>
</evidence>
<evidence type="ECO:0000259" key="5">
    <source>
        <dbReference type="Pfam" id="PF13476"/>
    </source>
</evidence>
<dbReference type="InParanoid" id="A0A1E7EXA5"/>
<reference evidence="6 7" key="1">
    <citation type="submission" date="2016-09" db="EMBL/GenBank/DDBJ databases">
        <title>Extensive genetic diversity and differential bi-allelic expression allows diatom success in the polar Southern Ocean.</title>
        <authorList>
            <consortium name="DOE Joint Genome Institute"/>
            <person name="Mock T."/>
            <person name="Otillar R.P."/>
            <person name="Strauss J."/>
            <person name="Dupont C."/>
            <person name="Frickenhaus S."/>
            <person name="Maumus F."/>
            <person name="Mcmullan M."/>
            <person name="Sanges R."/>
            <person name="Schmutz J."/>
            <person name="Toseland A."/>
            <person name="Valas R."/>
            <person name="Veluchamy A."/>
            <person name="Ward B.J."/>
            <person name="Allen A."/>
            <person name="Barry K."/>
            <person name="Falciatore A."/>
            <person name="Ferrante M."/>
            <person name="Fortunato A.E."/>
            <person name="Gloeckner G."/>
            <person name="Gruber A."/>
            <person name="Hipkin R."/>
            <person name="Janech M."/>
            <person name="Kroth P."/>
            <person name="Leese F."/>
            <person name="Lindquist E."/>
            <person name="Lyon B.R."/>
            <person name="Martin J."/>
            <person name="Mayer C."/>
            <person name="Parker M."/>
            <person name="Quesneville H."/>
            <person name="Raymond J."/>
            <person name="Uhlig C."/>
            <person name="Valentin K.U."/>
            <person name="Worden A.Z."/>
            <person name="Armbrust E.V."/>
            <person name="Bowler C."/>
            <person name="Green B."/>
            <person name="Moulton V."/>
            <person name="Van Oosterhout C."/>
            <person name="Grigoriev I."/>
        </authorList>
    </citation>
    <scope>NUCLEOTIDE SEQUENCE [LARGE SCALE GENOMIC DNA]</scope>
    <source>
        <strain evidence="6 7">CCMP1102</strain>
    </source>
</reference>
<dbReference type="Proteomes" id="UP000095751">
    <property type="component" value="Unassembled WGS sequence"/>
</dbReference>
<evidence type="ECO:0000256" key="4">
    <source>
        <dbReference type="SAM" id="Coils"/>
    </source>
</evidence>
<keyword evidence="7" id="KW-1185">Reference proteome</keyword>
<dbReference type="GO" id="GO:0016887">
    <property type="term" value="F:ATP hydrolysis activity"/>
    <property type="evidence" value="ECO:0007669"/>
    <property type="project" value="InterPro"/>
</dbReference>
<dbReference type="PANTHER" id="PTHR45916:SF1">
    <property type="entry name" value="STRUCTURAL MAINTENANCE OF CHROMOSOMES PROTEIN 5"/>
    <property type="match status" value="1"/>
</dbReference>
<evidence type="ECO:0000313" key="7">
    <source>
        <dbReference type="Proteomes" id="UP000095751"/>
    </source>
</evidence>
<feature type="domain" description="Rad50/SbcC-type AAA" evidence="5">
    <location>
        <begin position="37"/>
        <end position="291"/>
    </location>
</feature>
<comment type="similarity">
    <text evidence="1">Belongs to the SMC family. SMC5 subfamily.</text>
</comment>